<dbReference type="PANTHER" id="PTHR46108:SF4">
    <property type="entry name" value="BLUE CHEESE"/>
    <property type="match status" value="1"/>
</dbReference>
<dbReference type="HOGENOM" id="CLU_000218_5_0_1"/>
<dbReference type="InterPro" id="IPR001680">
    <property type="entry name" value="WD40_rpt"/>
</dbReference>
<dbReference type="Gene3D" id="1.10.1540.10">
    <property type="entry name" value="BEACH domain"/>
    <property type="match status" value="1"/>
</dbReference>
<keyword evidence="1" id="KW-0853">WD repeat</keyword>
<evidence type="ECO:0000259" key="4">
    <source>
        <dbReference type="PROSITE" id="PS51783"/>
    </source>
</evidence>
<dbReference type="SMART" id="SM01026">
    <property type="entry name" value="Beach"/>
    <property type="match status" value="1"/>
</dbReference>
<evidence type="ECO:0000256" key="1">
    <source>
        <dbReference type="ARBA" id="ARBA00022574"/>
    </source>
</evidence>
<dbReference type="InterPro" id="IPR036322">
    <property type="entry name" value="WD40_repeat_dom_sf"/>
</dbReference>
<accession>L8WRE2</accession>
<evidence type="ECO:0000259" key="3">
    <source>
        <dbReference type="PROSITE" id="PS50197"/>
    </source>
</evidence>
<feature type="domain" description="BEACH-type PH" evidence="4">
    <location>
        <begin position="103"/>
        <end position="214"/>
    </location>
</feature>
<dbReference type="InterPro" id="IPR023362">
    <property type="entry name" value="PH-BEACH_dom"/>
</dbReference>
<dbReference type="InterPro" id="IPR015943">
    <property type="entry name" value="WD40/YVTN_repeat-like_dom_sf"/>
</dbReference>
<evidence type="ECO:0000256" key="2">
    <source>
        <dbReference type="ARBA" id="ARBA00022737"/>
    </source>
</evidence>
<keyword evidence="6" id="KW-1185">Reference proteome</keyword>
<dbReference type="InterPro" id="IPR051944">
    <property type="entry name" value="BEACH_domain_protein"/>
</dbReference>
<sequence length="804" mass="90031">MAAGRHGGTVSCSVCKWMYSSRNPAYDLYTFRKKLQMEQGRLGREADDDLPYFSREVRETEDDSSSVVHVEVPPWAESYEIAATELEGDDTDDKLRHIRHELVAGDVVEEVQNVSRVLGVDAWPGLIIMGKTHLYLVDGLYQNQQGDIVAAIEAPKDAFLIPGVYDPATGYLQLIAIAIGRWLNRLEFYFKDNRTVLVVCATSDARQQILNKIAFVQARSSLESLTPGGFRSPLINRMSARVSLAFQGRDEVSTATRRWQAREISNLPGERAMISLNIPFFLSKPMGALSPARMEAAKTRYSSLESIGEQAFNYGRLQGGSWDLPDRLFHSIQRAWESASEDTRGDVRELIPEMFTCHEFLDNRANLDLGIQGNGERVDNVKLPPWCNDDPQLVLHVLNSEFFTGLGKRTCEQRAAFLDRFNLAPLDLDSITDPMERDATVVGQTPRKLFTSPHPPRMMEGVKTLPLGTIYGIEESYDLLCHTYRPVHSRFFFHRFASLALTDLKAIDGPVEQLVIDNISDRIIPCATHTLKNPDVPHERLEWGFNDRSLRLYSDSKLQYIAESYDPTCAVFVDATSFLTGSTDGSVNMWRIHRSGHIAKLSCTRQMQAHTDNVLCVAASKAWSIVVSGSEDETHHSHRGLAAVWDLKRGVHVWTVLHETPVSLCTVMESTGNIATCSATSLKLHTLNGYFVAELEVAQPILALSFHEREYSHMGILATAIGGEIILRTWKPKTPGLEDPDPPRPTNQEGPARWDFLALRTLSLQTEGVGLAMRMPRVTALKFVGESLFHGDEAGRVYSWTLPD</sequence>
<dbReference type="PROSITE" id="PS50197">
    <property type="entry name" value="BEACH"/>
    <property type="match status" value="1"/>
</dbReference>
<dbReference type="PROSITE" id="PS51783">
    <property type="entry name" value="PH_BEACH"/>
    <property type="match status" value="1"/>
</dbReference>
<dbReference type="OrthoDB" id="26681at2759"/>
<protein>
    <submittedName>
        <fullName evidence="5">BEACH domain-containing protein</fullName>
    </submittedName>
</protein>
<gene>
    <name evidence="5" type="ORF">AG1IA_06625</name>
</gene>
<dbReference type="STRING" id="983506.L8WRE2"/>
<evidence type="ECO:0000313" key="6">
    <source>
        <dbReference type="Proteomes" id="UP000011668"/>
    </source>
</evidence>
<reference evidence="5 6" key="1">
    <citation type="journal article" date="2013" name="Nat. Commun.">
        <title>The evolution and pathogenic mechanisms of the rice sheath blight pathogen.</title>
        <authorList>
            <person name="Zheng A."/>
            <person name="Lin R."/>
            <person name="Xu L."/>
            <person name="Qin P."/>
            <person name="Tang C."/>
            <person name="Ai P."/>
            <person name="Zhang D."/>
            <person name="Liu Y."/>
            <person name="Sun Z."/>
            <person name="Feng H."/>
            <person name="Wang Y."/>
            <person name="Chen Y."/>
            <person name="Liang X."/>
            <person name="Fu R."/>
            <person name="Li Q."/>
            <person name="Zhang J."/>
            <person name="Yu X."/>
            <person name="Xie Z."/>
            <person name="Ding L."/>
            <person name="Guan P."/>
            <person name="Tang J."/>
            <person name="Liang Y."/>
            <person name="Wang S."/>
            <person name="Deng Q."/>
            <person name="Li S."/>
            <person name="Zhu J."/>
            <person name="Wang L."/>
            <person name="Liu H."/>
            <person name="Li P."/>
        </authorList>
    </citation>
    <scope>NUCLEOTIDE SEQUENCE [LARGE SCALE GENOMIC DNA]</scope>
    <source>
        <strain evidence="6">AG-1 IA</strain>
    </source>
</reference>
<dbReference type="PANTHER" id="PTHR46108">
    <property type="entry name" value="BLUE CHEESE"/>
    <property type="match status" value="1"/>
</dbReference>
<dbReference type="EMBL" id="AFRT01001806">
    <property type="protein sequence ID" value="ELU39347.1"/>
    <property type="molecule type" value="Genomic_DNA"/>
</dbReference>
<feature type="domain" description="BEACH" evidence="3">
    <location>
        <begin position="167"/>
        <end position="485"/>
    </location>
</feature>
<dbReference type="OMA" id="AMVWDTN"/>
<dbReference type="SMART" id="SM00320">
    <property type="entry name" value="WD40"/>
    <property type="match status" value="2"/>
</dbReference>
<dbReference type="SUPFAM" id="SSF50978">
    <property type="entry name" value="WD40 repeat-like"/>
    <property type="match status" value="1"/>
</dbReference>
<dbReference type="Proteomes" id="UP000011668">
    <property type="component" value="Unassembled WGS sequence"/>
</dbReference>
<dbReference type="SUPFAM" id="SSF81837">
    <property type="entry name" value="BEACH domain"/>
    <property type="match status" value="1"/>
</dbReference>
<name>L8WRE2_THACA</name>
<keyword evidence="2" id="KW-0677">Repeat</keyword>
<proteinExistence type="predicted"/>
<dbReference type="InterPro" id="IPR000409">
    <property type="entry name" value="BEACH_dom"/>
</dbReference>
<evidence type="ECO:0000313" key="5">
    <source>
        <dbReference type="EMBL" id="ELU39347.1"/>
    </source>
</evidence>
<dbReference type="SUPFAM" id="SSF50729">
    <property type="entry name" value="PH domain-like"/>
    <property type="match status" value="1"/>
</dbReference>
<dbReference type="Pfam" id="PF02138">
    <property type="entry name" value="Beach"/>
    <property type="match status" value="1"/>
</dbReference>
<dbReference type="InterPro" id="IPR036372">
    <property type="entry name" value="BEACH_dom_sf"/>
</dbReference>
<comment type="caution">
    <text evidence="5">The sequence shown here is derived from an EMBL/GenBank/DDBJ whole genome shotgun (WGS) entry which is preliminary data.</text>
</comment>
<organism evidence="5 6">
    <name type="scientific">Thanatephorus cucumeris (strain AG1-IA)</name>
    <name type="common">Rice sheath blight fungus</name>
    <name type="synonym">Rhizoctonia solani</name>
    <dbReference type="NCBI Taxonomy" id="983506"/>
    <lineage>
        <taxon>Eukaryota</taxon>
        <taxon>Fungi</taxon>
        <taxon>Dikarya</taxon>
        <taxon>Basidiomycota</taxon>
        <taxon>Agaricomycotina</taxon>
        <taxon>Agaricomycetes</taxon>
        <taxon>Cantharellales</taxon>
        <taxon>Ceratobasidiaceae</taxon>
        <taxon>Rhizoctonia</taxon>
        <taxon>Rhizoctonia solani AG-1</taxon>
    </lineage>
</organism>
<dbReference type="AlphaFoldDB" id="L8WRE2"/>
<dbReference type="Gene3D" id="2.130.10.10">
    <property type="entry name" value="YVTN repeat-like/Quinoprotein amine dehydrogenase"/>
    <property type="match status" value="1"/>
</dbReference>